<dbReference type="EMBL" id="KV927026">
    <property type="protein sequence ID" value="PIO35638.1"/>
    <property type="molecule type" value="Genomic_DNA"/>
</dbReference>
<organism evidence="1 2">
    <name type="scientific">Aquarana catesbeiana</name>
    <name type="common">American bullfrog</name>
    <name type="synonym">Rana catesbeiana</name>
    <dbReference type="NCBI Taxonomy" id="8400"/>
    <lineage>
        <taxon>Eukaryota</taxon>
        <taxon>Metazoa</taxon>
        <taxon>Chordata</taxon>
        <taxon>Craniata</taxon>
        <taxon>Vertebrata</taxon>
        <taxon>Euteleostomi</taxon>
        <taxon>Amphibia</taxon>
        <taxon>Batrachia</taxon>
        <taxon>Anura</taxon>
        <taxon>Neobatrachia</taxon>
        <taxon>Ranoidea</taxon>
        <taxon>Ranidae</taxon>
        <taxon>Aquarana</taxon>
    </lineage>
</organism>
<proteinExistence type="predicted"/>
<accession>A0A2G9S634</accession>
<dbReference type="AlphaFoldDB" id="A0A2G9S634"/>
<reference evidence="2" key="1">
    <citation type="journal article" date="2017" name="Nat. Commun.">
        <title>The North American bullfrog draft genome provides insight into hormonal regulation of long noncoding RNA.</title>
        <authorList>
            <person name="Hammond S.A."/>
            <person name="Warren R.L."/>
            <person name="Vandervalk B.P."/>
            <person name="Kucuk E."/>
            <person name="Khan H."/>
            <person name="Gibb E.A."/>
            <person name="Pandoh P."/>
            <person name="Kirk H."/>
            <person name="Zhao Y."/>
            <person name="Jones M."/>
            <person name="Mungall A.J."/>
            <person name="Coope R."/>
            <person name="Pleasance S."/>
            <person name="Moore R.A."/>
            <person name="Holt R.A."/>
            <person name="Round J.M."/>
            <person name="Ohora S."/>
            <person name="Walle B.V."/>
            <person name="Veldhoen N."/>
            <person name="Helbing C.C."/>
            <person name="Birol I."/>
        </authorList>
    </citation>
    <scope>NUCLEOTIDE SEQUENCE [LARGE SCALE GENOMIC DNA]</scope>
</reference>
<name>A0A2G9S634_AQUCT</name>
<protein>
    <submittedName>
        <fullName evidence="1">Uncharacterized protein</fullName>
    </submittedName>
</protein>
<keyword evidence="2" id="KW-1185">Reference proteome</keyword>
<dbReference type="OrthoDB" id="10037617at2759"/>
<evidence type="ECO:0000313" key="2">
    <source>
        <dbReference type="Proteomes" id="UP000228934"/>
    </source>
</evidence>
<evidence type="ECO:0000313" key="1">
    <source>
        <dbReference type="EMBL" id="PIO35638.1"/>
    </source>
</evidence>
<sequence>MNLKKKPMGKIGGMDVDITLSFSSVIARCKVNICNTLFHVFFFKATSFSCLALLLNFVNNPSISLEHVTLFFNKSHIFYQQFFTFSVNHNTPTPVREPVSKPFRLRSGRFPDLMTCPSIWTFLQATIRDLKQQHWHAISPNLNNSQTKAIKSLKKRSDIVIKQSDKGGNIVLMTHSQYQSMCLTILNNRNCYRSIPQSLVSTFTSELRFDHGQIPFLELSIIKQPDGTLGNDLYRKPTAGNTLLHATSAHPKPLNKFGPFREPDCHSLRPFNRLSSSEFTPDFRFVFILMKLNNNNIPRGIFSHTWGFFYPMNPVNF</sequence>
<dbReference type="Proteomes" id="UP000228934">
    <property type="component" value="Unassembled WGS sequence"/>
</dbReference>
<gene>
    <name evidence="1" type="ORF">AB205_0077340</name>
</gene>